<name>I4AMG7_BERLS</name>
<evidence type="ECO:0000313" key="2">
    <source>
        <dbReference type="Proteomes" id="UP000006054"/>
    </source>
</evidence>
<reference evidence="2" key="1">
    <citation type="submission" date="2012-06" db="EMBL/GenBank/DDBJ databases">
        <title>The complete genome of Flexibacter litoralis DSM 6794.</title>
        <authorList>
            <person name="Lucas S."/>
            <person name="Copeland A."/>
            <person name="Lapidus A."/>
            <person name="Glavina del Rio T."/>
            <person name="Dalin E."/>
            <person name="Tice H."/>
            <person name="Bruce D."/>
            <person name="Goodwin L."/>
            <person name="Pitluck S."/>
            <person name="Peters L."/>
            <person name="Ovchinnikova G."/>
            <person name="Lu M."/>
            <person name="Kyrpides N."/>
            <person name="Mavromatis K."/>
            <person name="Ivanova N."/>
            <person name="Brettin T."/>
            <person name="Detter J.C."/>
            <person name="Han C."/>
            <person name="Larimer F."/>
            <person name="Land M."/>
            <person name="Hauser L."/>
            <person name="Markowitz V."/>
            <person name="Cheng J.-F."/>
            <person name="Hugenholtz P."/>
            <person name="Woyke T."/>
            <person name="Wu D."/>
            <person name="Spring S."/>
            <person name="Lang E."/>
            <person name="Kopitz M."/>
            <person name="Brambilla E."/>
            <person name="Klenk H.-P."/>
            <person name="Eisen J.A."/>
        </authorList>
    </citation>
    <scope>NUCLEOTIDE SEQUENCE [LARGE SCALE GENOMIC DNA]</scope>
    <source>
        <strain evidence="2">ATCC 23117 / DSM 6794 / NBRC 15988 / NCIMB 1366 / Sio-4</strain>
    </source>
</reference>
<dbReference type="HOGENOM" id="CLU_2069655_0_0_10"/>
<dbReference type="EMBL" id="CP003345">
    <property type="protein sequence ID" value="AFM05152.1"/>
    <property type="molecule type" value="Genomic_DNA"/>
</dbReference>
<protein>
    <submittedName>
        <fullName evidence="1">Uncharacterized protein</fullName>
    </submittedName>
</protein>
<accession>I4AMG7</accession>
<dbReference type="RefSeq" id="WP_014798587.1">
    <property type="nucleotide sequence ID" value="NC_018018.1"/>
</dbReference>
<keyword evidence="2" id="KW-1185">Reference proteome</keyword>
<dbReference type="KEGG" id="fli:Fleli_2799"/>
<dbReference type="AlphaFoldDB" id="I4AMG7"/>
<gene>
    <name evidence="1" type="ordered locus">Fleli_2799</name>
</gene>
<organism evidence="1 2">
    <name type="scientific">Bernardetia litoralis (strain ATCC 23117 / DSM 6794 / NBRC 15988 / NCIMB 1366 / Fx l1 / Sio-4)</name>
    <name type="common">Flexibacter litoralis</name>
    <dbReference type="NCBI Taxonomy" id="880071"/>
    <lineage>
        <taxon>Bacteria</taxon>
        <taxon>Pseudomonadati</taxon>
        <taxon>Bacteroidota</taxon>
        <taxon>Cytophagia</taxon>
        <taxon>Cytophagales</taxon>
        <taxon>Bernardetiaceae</taxon>
        <taxon>Bernardetia</taxon>
    </lineage>
</organism>
<sequence length="118" mass="13856">MTSKEFLMKVIRKFPVTMAFSEKKIKQMIFKEKSLKKLNSFYSSLDNNEKEVFHTSYSKIFRDESDITPQSLDTTWSINFANVTVKLSFPTLNSKKMAFKLIIIILITNCTFYSKKIM</sequence>
<dbReference type="Proteomes" id="UP000006054">
    <property type="component" value="Chromosome"/>
</dbReference>
<evidence type="ECO:0000313" key="1">
    <source>
        <dbReference type="EMBL" id="AFM05152.1"/>
    </source>
</evidence>
<proteinExistence type="predicted"/>